<accession>A0ABV5JBT3</accession>
<dbReference type="RefSeq" id="WP_290249100.1">
    <property type="nucleotide sequence ID" value="NZ_JAUFQT010000002.1"/>
</dbReference>
<dbReference type="EMBL" id="JBHMEW010000068">
    <property type="protein sequence ID" value="MFB9213374.1"/>
    <property type="molecule type" value="Genomic_DNA"/>
</dbReference>
<organism evidence="1 2">
    <name type="scientific">Echinicola jeungdonensis</name>
    <dbReference type="NCBI Taxonomy" id="709343"/>
    <lineage>
        <taxon>Bacteria</taxon>
        <taxon>Pseudomonadati</taxon>
        <taxon>Bacteroidota</taxon>
        <taxon>Cytophagia</taxon>
        <taxon>Cytophagales</taxon>
        <taxon>Cyclobacteriaceae</taxon>
        <taxon>Echinicola</taxon>
    </lineage>
</organism>
<comment type="caution">
    <text evidence="1">The sequence shown here is derived from an EMBL/GenBank/DDBJ whole genome shotgun (WGS) entry which is preliminary data.</text>
</comment>
<gene>
    <name evidence="1" type="ORF">ACFFUR_16280</name>
</gene>
<protein>
    <recommendedName>
        <fullName evidence="3">Transcription elongation factor</fullName>
    </recommendedName>
</protein>
<keyword evidence="2" id="KW-1185">Reference proteome</keyword>
<evidence type="ECO:0008006" key="3">
    <source>
        <dbReference type="Google" id="ProtNLM"/>
    </source>
</evidence>
<evidence type="ECO:0000313" key="2">
    <source>
        <dbReference type="Proteomes" id="UP001589654"/>
    </source>
</evidence>
<proteinExistence type="predicted"/>
<name>A0ABV5JBT3_9BACT</name>
<reference evidence="1 2" key="1">
    <citation type="submission" date="2024-09" db="EMBL/GenBank/DDBJ databases">
        <authorList>
            <person name="Sun Q."/>
            <person name="Mori K."/>
        </authorList>
    </citation>
    <scope>NUCLEOTIDE SEQUENCE [LARGE SCALE GENOMIC DNA]</scope>
    <source>
        <strain evidence="1 2">CECT 7682</strain>
    </source>
</reference>
<evidence type="ECO:0000313" key="1">
    <source>
        <dbReference type="EMBL" id="MFB9213374.1"/>
    </source>
</evidence>
<dbReference type="Proteomes" id="UP001589654">
    <property type="component" value="Unassembled WGS sequence"/>
</dbReference>
<sequence length="153" mass="17857">MKKHDFKIKVLEMAKKKQEQIINDFKSRIEDLKNSEIMINEDQYEYDQQSLDSSTNDMINHLADELNFALDELNFLQKMQVGEKPLDRVSLGSIVKTNKKTFFPSVSLENFSVNGQELFGISGQAPLYQLMKDKKVGDSFEYKGERYKILEIY</sequence>